<dbReference type="InParanoid" id="A0A0C3FAS0"/>
<accession>A0A0C3FAS0</accession>
<keyword evidence="4" id="KW-1185">Reference proteome</keyword>
<keyword evidence="2" id="KW-0472">Membrane</keyword>
<feature type="region of interest" description="Disordered" evidence="1">
    <location>
        <begin position="74"/>
        <end position="128"/>
    </location>
</feature>
<evidence type="ECO:0000313" key="4">
    <source>
        <dbReference type="Proteomes" id="UP000054166"/>
    </source>
</evidence>
<evidence type="ECO:0000256" key="2">
    <source>
        <dbReference type="SAM" id="Phobius"/>
    </source>
</evidence>
<gene>
    <name evidence="3" type="ORF">PILCRDRAFT_488655</name>
</gene>
<dbReference type="HOGENOM" id="CLU_1960401_0_0_1"/>
<dbReference type="Proteomes" id="UP000054166">
    <property type="component" value="Unassembled WGS sequence"/>
</dbReference>
<keyword evidence="2" id="KW-0812">Transmembrane</keyword>
<evidence type="ECO:0000256" key="1">
    <source>
        <dbReference type="SAM" id="MobiDB-lite"/>
    </source>
</evidence>
<evidence type="ECO:0000313" key="3">
    <source>
        <dbReference type="EMBL" id="KIM81740.1"/>
    </source>
</evidence>
<name>A0A0C3FAS0_PILCF</name>
<proteinExistence type="predicted"/>
<dbReference type="AlphaFoldDB" id="A0A0C3FAS0"/>
<keyword evidence="2" id="KW-1133">Transmembrane helix</keyword>
<dbReference type="EMBL" id="KN832997">
    <property type="protein sequence ID" value="KIM81740.1"/>
    <property type="molecule type" value="Genomic_DNA"/>
</dbReference>
<organism evidence="3 4">
    <name type="scientific">Piloderma croceum (strain F 1598)</name>
    <dbReference type="NCBI Taxonomy" id="765440"/>
    <lineage>
        <taxon>Eukaryota</taxon>
        <taxon>Fungi</taxon>
        <taxon>Dikarya</taxon>
        <taxon>Basidiomycota</taxon>
        <taxon>Agaricomycotina</taxon>
        <taxon>Agaricomycetes</taxon>
        <taxon>Agaricomycetidae</taxon>
        <taxon>Atheliales</taxon>
        <taxon>Atheliaceae</taxon>
        <taxon>Piloderma</taxon>
    </lineage>
</organism>
<protein>
    <submittedName>
        <fullName evidence="3">Uncharacterized protein</fullName>
    </submittedName>
</protein>
<reference evidence="4" key="2">
    <citation type="submission" date="2015-01" db="EMBL/GenBank/DDBJ databases">
        <title>Evolutionary Origins and Diversification of the Mycorrhizal Mutualists.</title>
        <authorList>
            <consortium name="DOE Joint Genome Institute"/>
            <consortium name="Mycorrhizal Genomics Consortium"/>
            <person name="Kohler A."/>
            <person name="Kuo A."/>
            <person name="Nagy L.G."/>
            <person name="Floudas D."/>
            <person name="Copeland A."/>
            <person name="Barry K.W."/>
            <person name="Cichocki N."/>
            <person name="Veneault-Fourrey C."/>
            <person name="LaButti K."/>
            <person name="Lindquist E.A."/>
            <person name="Lipzen A."/>
            <person name="Lundell T."/>
            <person name="Morin E."/>
            <person name="Murat C."/>
            <person name="Riley R."/>
            <person name="Ohm R."/>
            <person name="Sun H."/>
            <person name="Tunlid A."/>
            <person name="Henrissat B."/>
            <person name="Grigoriev I.V."/>
            <person name="Hibbett D.S."/>
            <person name="Martin F."/>
        </authorList>
    </citation>
    <scope>NUCLEOTIDE SEQUENCE [LARGE SCALE GENOMIC DNA]</scope>
    <source>
        <strain evidence="4">F 1598</strain>
    </source>
</reference>
<reference evidence="3 4" key="1">
    <citation type="submission" date="2014-04" db="EMBL/GenBank/DDBJ databases">
        <authorList>
            <consortium name="DOE Joint Genome Institute"/>
            <person name="Kuo A."/>
            <person name="Tarkka M."/>
            <person name="Buscot F."/>
            <person name="Kohler A."/>
            <person name="Nagy L.G."/>
            <person name="Floudas D."/>
            <person name="Copeland A."/>
            <person name="Barry K.W."/>
            <person name="Cichocki N."/>
            <person name="Veneault-Fourrey C."/>
            <person name="LaButti K."/>
            <person name="Lindquist E.A."/>
            <person name="Lipzen A."/>
            <person name="Lundell T."/>
            <person name="Morin E."/>
            <person name="Murat C."/>
            <person name="Sun H."/>
            <person name="Tunlid A."/>
            <person name="Henrissat B."/>
            <person name="Grigoriev I.V."/>
            <person name="Hibbett D.S."/>
            <person name="Martin F."/>
            <person name="Nordberg H.P."/>
            <person name="Cantor M.N."/>
            <person name="Hua S.X."/>
        </authorList>
    </citation>
    <scope>NUCLEOTIDE SEQUENCE [LARGE SCALE GENOMIC DNA]</scope>
    <source>
        <strain evidence="3 4">F 1598</strain>
    </source>
</reference>
<feature type="transmembrane region" description="Helical" evidence="2">
    <location>
        <begin position="32"/>
        <end position="49"/>
    </location>
</feature>
<sequence length="128" mass="13750">MAIRLPIMSIRSSECDASSTCGSSHFHWQTGGWFLLALGALLIIISICLNQTANRTTLQNAQIQPGGGNHNCAPNYASSFTPSHPAAPQTYLPPPPSPSLLRDSYSKNYEGPSCDATNTPQISNYNNI</sequence>
<feature type="compositionally biased region" description="Polar residues" evidence="1">
    <location>
        <begin position="115"/>
        <end position="128"/>
    </location>
</feature>